<dbReference type="CDD" id="cd00093">
    <property type="entry name" value="HTH_XRE"/>
    <property type="match status" value="1"/>
</dbReference>
<evidence type="ECO:0000313" key="4">
    <source>
        <dbReference type="Proteomes" id="UP000588098"/>
    </source>
</evidence>
<evidence type="ECO:0000259" key="2">
    <source>
        <dbReference type="PROSITE" id="PS50943"/>
    </source>
</evidence>
<gene>
    <name evidence="3" type="ORF">FHS42_003483</name>
</gene>
<comment type="caution">
    <text evidence="3">The sequence shown here is derived from an EMBL/GenBank/DDBJ whole genome shotgun (WGS) entry which is preliminary data.</text>
</comment>
<evidence type="ECO:0000256" key="1">
    <source>
        <dbReference type="SAM" id="MobiDB-lite"/>
    </source>
</evidence>
<name>A0A7W9UYX6_9ACTN</name>
<proteinExistence type="predicted"/>
<keyword evidence="4" id="KW-1185">Reference proteome</keyword>
<dbReference type="AlphaFoldDB" id="A0A7W9UYX6"/>
<organism evidence="3 4">
    <name type="scientific">Streptomyces zagrosensis</name>
    <dbReference type="NCBI Taxonomy" id="1042984"/>
    <lineage>
        <taxon>Bacteria</taxon>
        <taxon>Bacillati</taxon>
        <taxon>Actinomycetota</taxon>
        <taxon>Actinomycetes</taxon>
        <taxon>Kitasatosporales</taxon>
        <taxon>Streptomycetaceae</taxon>
        <taxon>Streptomyces</taxon>
    </lineage>
</organism>
<sequence>MRQALTDRNIATVFRHYRRHTGASQTRLGALTGLAQSNISAIERGVRHVTSAEVLDRITTGLGIPQHHLNRTPVQAPTPADTTTHGVPTGPPRACPEARPLSAQHPGHAPANPAGGSPALRRLGRAGLQSWAPHPPRYAISYTRYTGWMVLDGTAQLTYAAHSLHNVSGGESVSGEVRNDRDVHE</sequence>
<evidence type="ECO:0000313" key="3">
    <source>
        <dbReference type="EMBL" id="MBB5936408.1"/>
    </source>
</evidence>
<protein>
    <submittedName>
        <fullName evidence="3">Transcriptional regulator with XRE-family HTH domain</fullName>
    </submittedName>
</protein>
<dbReference type="Gene3D" id="1.10.260.40">
    <property type="entry name" value="lambda repressor-like DNA-binding domains"/>
    <property type="match status" value="1"/>
</dbReference>
<reference evidence="3 4" key="1">
    <citation type="submission" date="2020-08" db="EMBL/GenBank/DDBJ databases">
        <title>Genomic Encyclopedia of Type Strains, Phase III (KMG-III): the genomes of soil and plant-associated and newly described type strains.</title>
        <authorList>
            <person name="Whitman W."/>
        </authorList>
    </citation>
    <scope>NUCLEOTIDE SEQUENCE [LARGE SCALE GENOMIC DNA]</scope>
    <source>
        <strain evidence="3 4">CECT 8305</strain>
    </source>
</reference>
<feature type="compositionally biased region" description="Polar residues" evidence="1">
    <location>
        <begin position="72"/>
        <end position="86"/>
    </location>
</feature>
<dbReference type="InterPro" id="IPR001387">
    <property type="entry name" value="Cro/C1-type_HTH"/>
</dbReference>
<dbReference type="SUPFAM" id="SSF47413">
    <property type="entry name" value="lambda repressor-like DNA-binding domains"/>
    <property type="match status" value="1"/>
</dbReference>
<dbReference type="GO" id="GO:0003677">
    <property type="term" value="F:DNA binding"/>
    <property type="evidence" value="ECO:0007669"/>
    <property type="project" value="InterPro"/>
</dbReference>
<dbReference type="Pfam" id="PF13560">
    <property type="entry name" value="HTH_31"/>
    <property type="match status" value="1"/>
</dbReference>
<dbReference type="InterPro" id="IPR010982">
    <property type="entry name" value="Lambda_DNA-bd_dom_sf"/>
</dbReference>
<accession>A0A7W9UYX6</accession>
<dbReference type="RefSeq" id="WP_312866911.1">
    <property type="nucleotide sequence ID" value="NZ_JACHJL010000008.1"/>
</dbReference>
<dbReference type="EMBL" id="JACHJL010000008">
    <property type="protein sequence ID" value="MBB5936408.1"/>
    <property type="molecule type" value="Genomic_DNA"/>
</dbReference>
<dbReference type="SMART" id="SM00530">
    <property type="entry name" value="HTH_XRE"/>
    <property type="match status" value="1"/>
</dbReference>
<feature type="domain" description="HTH cro/C1-type" evidence="2">
    <location>
        <begin position="14"/>
        <end position="69"/>
    </location>
</feature>
<dbReference type="PROSITE" id="PS50943">
    <property type="entry name" value="HTH_CROC1"/>
    <property type="match status" value="1"/>
</dbReference>
<feature type="region of interest" description="Disordered" evidence="1">
    <location>
        <begin position="67"/>
        <end position="121"/>
    </location>
</feature>
<dbReference type="Proteomes" id="UP000588098">
    <property type="component" value="Unassembled WGS sequence"/>
</dbReference>